<dbReference type="PROSITE" id="PS50961">
    <property type="entry name" value="HTH_LA"/>
    <property type="match status" value="1"/>
</dbReference>
<dbReference type="SUPFAM" id="SSF46785">
    <property type="entry name" value="Winged helix' DNA-binding domain"/>
    <property type="match status" value="1"/>
</dbReference>
<evidence type="ECO:0000259" key="6">
    <source>
        <dbReference type="PROSITE" id="PS50961"/>
    </source>
</evidence>
<dbReference type="GO" id="GO:0005634">
    <property type="term" value="C:nucleus"/>
    <property type="evidence" value="ECO:0007669"/>
    <property type="project" value="UniProtKB-SubCell"/>
</dbReference>
<dbReference type="PRINTS" id="PR00302">
    <property type="entry name" value="LUPUSLA"/>
</dbReference>
<dbReference type="SMART" id="SM00715">
    <property type="entry name" value="LA"/>
    <property type="match status" value="1"/>
</dbReference>
<dbReference type="AlphaFoldDB" id="A0A9D4WJ21"/>
<feature type="region of interest" description="Disordered" evidence="5">
    <location>
        <begin position="69"/>
        <end position="98"/>
    </location>
</feature>
<protein>
    <recommendedName>
        <fullName evidence="6">HTH La-type RNA-binding domain-containing protein</fullName>
    </recommendedName>
</protein>
<dbReference type="InterPro" id="IPR002344">
    <property type="entry name" value="Lupus_La"/>
</dbReference>
<comment type="subcellular location">
    <subcellularLocation>
        <location evidence="1">Nucleus</location>
    </subcellularLocation>
</comment>
<dbReference type="Gene3D" id="1.10.10.10">
    <property type="entry name" value="Winged helix-like DNA-binding domain superfamily/Winged helix DNA-binding domain"/>
    <property type="match status" value="1"/>
</dbReference>
<name>A0A9D4WJ21_PEA</name>
<sequence length="460" mass="49354">MSSTPPDANPAANFPRNNLTSPWAQVVRGADSDSVSNQTPPESSSPSSLDSGNSVAPVVAAVAAVVVAGESSNADKDNNAGNPRRSAWNNLPNGGVAEVSPVMGAVSWPALSAKPSGKLPSDSSSSGEGSSSVPQGPVTLNNPREQPTANGNVEPTPPVNHGVTNRQQVRRGAGAGNSGSNISNGPGSFPNSFSTPPQADLRPQASPPPYPVIQITSNTTFVNGVPPYRNNNGWVPRGPVGAYGVSVDEHRNPNRRGNYGNRPHNNNIRRNQDPGNINTRDVHGHQHRMQSGRFSRPTVPNTASFLGSQPMRPYVNPTGFHEFYYYPTVQLEPFGGVPFLTHPPPPAVFVPVPENSLTTAIVKQIDYYFSDVNLAKKDDYLQLQMDEQGWVPISVIANFPRVKSLTSNIELILDSLRTSSLVEVHGDKLRRRNDWMRWLPSAHQRASSGSVSQVDQIAIT</sequence>
<feature type="domain" description="HTH La-type RNA-binding" evidence="6">
    <location>
        <begin position="351"/>
        <end position="441"/>
    </location>
</feature>
<proteinExistence type="predicted"/>
<dbReference type="GO" id="GO:0003723">
    <property type="term" value="F:RNA binding"/>
    <property type="evidence" value="ECO:0007669"/>
    <property type="project" value="UniProtKB-UniRule"/>
</dbReference>
<dbReference type="InterPro" id="IPR045180">
    <property type="entry name" value="La_dom_prot"/>
</dbReference>
<feature type="compositionally biased region" description="Polar residues" evidence="5">
    <location>
        <begin position="138"/>
        <end position="153"/>
    </location>
</feature>
<evidence type="ECO:0000313" key="8">
    <source>
        <dbReference type="Proteomes" id="UP001058974"/>
    </source>
</evidence>
<feature type="region of interest" description="Disordered" evidence="5">
    <location>
        <begin position="1"/>
        <end position="54"/>
    </location>
</feature>
<dbReference type="PANTHER" id="PTHR22792">
    <property type="entry name" value="LUPUS LA PROTEIN-RELATED"/>
    <property type="match status" value="1"/>
</dbReference>
<evidence type="ECO:0000256" key="4">
    <source>
        <dbReference type="PROSITE-ProRule" id="PRU00332"/>
    </source>
</evidence>
<feature type="compositionally biased region" description="Low complexity" evidence="5">
    <location>
        <begin position="36"/>
        <end position="54"/>
    </location>
</feature>
<evidence type="ECO:0000256" key="3">
    <source>
        <dbReference type="ARBA" id="ARBA00023242"/>
    </source>
</evidence>
<dbReference type="InterPro" id="IPR036388">
    <property type="entry name" value="WH-like_DNA-bd_sf"/>
</dbReference>
<dbReference type="GO" id="GO:1990904">
    <property type="term" value="C:ribonucleoprotein complex"/>
    <property type="evidence" value="ECO:0007669"/>
    <property type="project" value="InterPro"/>
</dbReference>
<dbReference type="CDD" id="cd07323">
    <property type="entry name" value="LAM"/>
    <property type="match status" value="1"/>
</dbReference>
<dbReference type="Proteomes" id="UP001058974">
    <property type="component" value="Chromosome 5"/>
</dbReference>
<organism evidence="7 8">
    <name type="scientific">Pisum sativum</name>
    <name type="common">Garden pea</name>
    <name type="synonym">Lathyrus oleraceus</name>
    <dbReference type="NCBI Taxonomy" id="3888"/>
    <lineage>
        <taxon>Eukaryota</taxon>
        <taxon>Viridiplantae</taxon>
        <taxon>Streptophyta</taxon>
        <taxon>Embryophyta</taxon>
        <taxon>Tracheophyta</taxon>
        <taxon>Spermatophyta</taxon>
        <taxon>Magnoliopsida</taxon>
        <taxon>eudicotyledons</taxon>
        <taxon>Gunneridae</taxon>
        <taxon>Pentapetalae</taxon>
        <taxon>rosids</taxon>
        <taxon>fabids</taxon>
        <taxon>Fabales</taxon>
        <taxon>Fabaceae</taxon>
        <taxon>Papilionoideae</taxon>
        <taxon>50 kb inversion clade</taxon>
        <taxon>NPAAA clade</taxon>
        <taxon>Hologalegina</taxon>
        <taxon>IRL clade</taxon>
        <taxon>Fabeae</taxon>
        <taxon>Lathyrus</taxon>
    </lineage>
</organism>
<evidence type="ECO:0000256" key="5">
    <source>
        <dbReference type="SAM" id="MobiDB-lite"/>
    </source>
</evidence>
<accession>A0A9D4WJ21</accession>
<feature type="region of interest" description="Disordered" evidence="5">
    <location>
        <begin position="250"/>
        <end position="276"/>
    </location>
</feature>
<reference evidence="7 8" key="1">
    <citation type="journal article" date="2022" name="Nat. Genet.">
        <title>Improved pea reference genome and pan-genome highlight genomic features and evolutionary characteristics.</title>
        <authorList>
            <person name="Yang T."/>
            <person name="Liu R."/>
            <person name="Luo Y."/>
            <person name="Hu S."/>
            <person name="Wang D."/>
            <person name="Wang C."/>
            <person name="Pandey M.K."/>
            <person name="Ge S."/>
            <person name="Xu Q."/>
            <person name="Li N."/>
            <person name="Li G."/>
            <person name="Huang Y."/>
            <person name="Saxena R.K."/>
            <person name="Ji Y."/>
            <person name="Li M."/>
            <person name="Yan X."/>
            <person name="He Y."/>
            <person name="Liu Y."/>
            <person name="Wang X."/>
            <person name="Xiang C."/>
            <person name="Varshney R.K."/>
            <person name="Ding H."/>
            <person name="Gao S."/>
            <person name="Zong X."/>
        </authorList>
    </citation>
    <scope>NUCLEOTIDE SEQUENCE [LARGE SCALE GENOMIC DNA]</scope>
    <source>
        <strain evidence="7 8">cv. Zhongwan 6</strain>
    </source>
</reference>
<dbReference type="Pfam" id="PF05383">
    <property type="entry name" value="La"/>
    <property type="match status" value="1"/>
</dbReference>
<dbReference type="GO" id="GO:0006396">
    <property type="term" value="P:RNA processing"/>
    <property type="evidence" value="ECO:0007669"/>
    <property type="project" value="InterPro"/>
</dbReference>
<keyword evidence="8" id="KW-1185">Reference proteome</keyword>
<feature type="region of interest" description="Disordered" evidence="5">
    <location>
        <begin position="110"/>
        <end position="214"/>
    </location>
</feature>
<feature type="compositionally biased region" description="Low complexity" evidence="5">
    <location>
        <begin position="115"/>
        <end position="137"/>
    </location>
</feature>
<keyword evidence="2 4" id="KW-0694">RNA-binding</keyword>
<feature type="compositionally biased region" description="Low complexity" evidence="5">
    <location>
        <begin position="178"/>
        <end position="192"/>
    </location>
</feature>
<dbReference type="PANTHER" id="PTHR22792:SF155">
    <property type="entry name" value="LA-RELATED PROTEIN 1C-LIKE"/>
    <property type="match status" value="1"/>
</dbReference>
<evidence type="ECO:0000256" key="1">
    <source>
        <dbReference type="ARBA" id="ARBA00004123"/>
    </source>
</evidence>
<evidence type="ECO:0000256" key="2">
    <source>
        <dbReference type="ARBA" id="ARBA00022884"/>
    </source>
</evidence>
<gene>
    <name evidence="7" type="ORF">KIW84_050399</name>
</gene>
<dbReference type="InterPro" id="IPR036390">
    <property type="entry name" value="WH_DNA-bd_sf"/>
</dbReference>
<comment type="caution">
    <text evidence="7">The sequence shown here is derived from an EMBL/GenBank/DDBJ whole genome shotgun (WGS) entry which is preliminary data.</text>
</comment>
<feature type="compositionally biased region" description="Low complexity" evidence="5">
    <location>
        <begin position="255"/>
        <end position="266"/>
    </location>
</feature>
<dbReference type="InterPro" id="IPR006630">
    <property type="entry name" value="La_HTH"/>
</dbReference>
<evidence type="ECO:0000313" key="7">
    <source>
        <dbReference type="EMBL" id="KAI5402780.1"/>
    </source>
</evidence>
<dbReference type="EMBL" id="JAMSHJ010000005">
    <property type="protein sequence ID" value="KAI5402780.1"/>
    <property type="molecule type" value="Genomic_DNA"/>
</dbReference>
<dbReference type="Gramene" id="Psat05G0039900-T1">
    <property type="protein sequence ID" value="KAI5402780.1"/>
    <property type="gene ID" value="KIW84_050399"/>
</dbReference>
<keyword evidence="3" id="KW-0539">Nucleus</keyword>